<evidence type="ECO:0000313" key="2">
    <source>
        <dbReference type="EMBL" id="KAK9692761.1"/>
    </source>
</evidence>
<dbReference type="InterPro" id="IPR006578">
    <property type="entry name" value="MADF-dom"/>
</dbReference>
<dbReference type="PANTHER" id="PTHR21505">
    <property type="entry name" value="MADF DOMAIN-CONTAINING PROTEIN-RELATED"/>
    <property type="match status" value="1"/>
</dbReference>
<name>A0AAW1IT83_POPJA</name>
<dbReference type="Pfam" id="PF10545">
    <property type="entry name" value="MADF_DNA_bdg"/>
    <property type="match status" value="1"/>
</dbReference>
<dbReference type="PROSITE" id="PS51029">
    <property type="entry name" value="MADF"/>
    <property type="match status" value="1"/>
</dbReference>
<dbReference type="Proteomes" id="UP001458880">
    <property type="component" value="Unassembled WGS sequence"/>
</dbReference>
<keyword evidence="3" id="KW-1185">Reference proteome</keyword>
<evidence type="ECO:0000313" key="3">
    <source>
        <dbReference type="Proteomes" id="UP001458880"/>
    </source>
</evidence>
<dbReference type="AlphaFoldDB" id="A0AAW1IT83"/>
<gene>
    <name evidence="2" type="ORF">QE152_g34935</name>
</gene>
<accession>A0AAW1IT83</accession>
<comment type="caution">
    <text evidence="2">The sequence shown here is derived from an EMBL/GenBank/DDBJ whole genome shotgun (WGS) entry which is preliminary data.</text>
</comment>
<feature type="domain" description="MADF" evidence="1">
    <location>
        <begin position="12"/>
        <end position="109"/>
    </location>
</feature>
<dbReference type="EMBL" id="JASPKY010000568">
    <property type="protein sequence ID" value="KAK9692761.1"/>
    <property type="molecule type" value="Genomic_DNA"/>
</dbReference>
<sequence>MSFEDNRPFWKEFMALYREKPCLWDIKNKEYWNKSTRNAAYNSLVRKSKEVFPGANKDFVIKKISSFRSSFRRQVRRIQSAQRSGETDEVPEVTLWYFHLLLFLLDQEERSNVMPFVRDENFNEEIQHIPVVIPKIALPKSNKKRYQNIQSSPEILQEEEAILQMEKRYMKEEQEATFGRNVGQQLVGLDPRQKIIAQKLISDILFHAKLGKLNDFSIITMSSQSREKSSNSTVTIISE</sequence>
<dbReference type="PANTHER" id="PTHR21505:SF8">
    <property type="entry name" value="DPT-YFP REPRESSOR BY OVEREXPRESSION, ISOFORM D-RELATED"/>
    <property type="match status" value="1"/>
</dbReference>
<evidence type="ECO:0000259" key="1">
    <source>
        <dbReference type="PROSITE" id="PS51029"/>
    </source>
</evidence>
<protein>
    <submittedName>
        <fullName evidence="2">Alcohol dehydrogenase transcription factor Myb/SANT-like</fullName>
    </submittedName>
</protein>
<dbReference type="SMART" id="SM00595">
    <property type="entry name" value="MADF"/>
    <property type="match status" value="1"/>
</dbReference>
<reference evidence="2 3" key="1">
    <citation type="journal article" date="2024" name="BMC Genomics">
        <title>De novo assembly and annotation of Popillia japonica's genome with initial clues to its potential as an invasive pest.</title>
        <authorList>
            <person name="Cucini C."/>
            <person name="Boschi S."/>
            <person name="Funari R."/>
            <person name="Cardaioli E."/>
            <person name="Iannotti N."/>
            <person name="Marturano G."/>
            <person name="Paoli F."/>
            <person name="Bruttini M."/>
            <person name="Carapelli A."/>
            <person name="Frati F."/>
            <person name="Nardi F."/>
        </authorList>
    </citation>
    <scope>NUCLEOTIDE SEQUENCE [LARGE SCALE GENOMIC DNA]</scope>
    <source>
        <strain evidence="2">DMR45628</strain>
    </source>
</reference>
<organism evidence="2 3">
    <name type="scientific">Popillia japonica</name>
    <name type="common">Japanese beetle</name>
    <dbReference type="NCBI Taxonomy" id="7064"/>
    <lineage>
        <taxon>Eukaryota</taxon>
        <taxon>Metazoa</taxon>
        <taxon>Ecdysozoa</taxon>
        <taxon>Arthropoda</taxon>
        <taxon>Hexapoda</taxon>
        <taxon>Insecta</taxon>
        <taxon>Pterygota</taxon>
        <taxon>Neoptera</taxon>
        <taxon>Endopterygota</taxon>
        <taxon>Coleoptera</taxon>
        <taxon>Polyphaga</taxon>
        <taxon>Scarabaeiformia</taxon>
        <taxon>Scarabaeidae</taxon>
        <taxon>Rutelinae</taxon>
        <taxon>Popillia</taxon>
    </lineage>
</organism>
<proteinExistence type="predicted"/>